<dbReference type="Proteomes" id="UP001056436">
    <property type="component" value="Unassembled WGS sequence"/>
</dbReference>
<gene>
    <name evidence="1" type="ORF">CABS02_04185</name>
</gene>
<sequence length="25" mass="2612">MPFATPAILYAQFPCSGPLGVFLNG</sequence>
<accession>A0A9P9XKG6</accession>
<organism evidence="1 2">
    <name type="scientific">Colletotrichum abscissum</name>
    <dbReference type="NCBI Taxonomy" id="1671311"/>
    <lineage>
        <taxon>Eukaryota</taxon>
        <taxon>Fungi</taxon>
        <taxon>Dikarya</taxon>
        <taxon>Ascomycota</taxon>
        <taxon>Pezizomycotina</taxon>
        <taxon>Sordariomycetes</taxon>
        <taxon>Hypocreomycetidae</taxon>
        <taxon>Glomerellales</taxon>
        <taxon>Glomerellaceae</taxon>
        <taxon>Colletotrichum</taxon>
        <taxon>Colletotrichum acutatum species complex</taxon>
    </lineage>
</organism>
<keyword evidence="2" id="KW-1185">Reference proteome</keyword>
<evidence type="ECO:0000313" key="2">
    <source>
        <dbReference type="Proteomes" id="UP001056436"/>
    </source>
</evidence>
<dbReference type="AlphaFoldDB" id="A0A9P9XKG6"/>
<reference evidence="1" key="1">
    <citation type="submission" date="2019-01" db="EMBL/GenBank/DDBJ databases">
        <title>Colletotrichum abscissum LGMF1257.</title>
        <authorList>
            <person name="Baroncelli R."/>
        </authorList>
    </citation>
    <scope>NUCLEOTIDE SEQUENCE</scope>
    <source>
        <strain evidence="1">Ca142</strain>
    </source>
</reference>
<proteinExistence type="predicted"/>
<protein>
    <submittedName>
        <fullName evidence="1">Uncharacterized protein</fullName>
    </submittedName>
</protein>
<evidence type="ECO:0000313" key="1">
    <source>
        <dbReference type="EMBL" id="KAI3555429.1"/>
    </source>
</evidence>
<comment type="caution">
    <text evidence="1">The sequence shown here is derived from an EMBL/GenBank/DDBJ whole genome shotgun (WGS) entry which is preliminary data.</text>
</comment>
<dbReference type="EMBL" id="SDAQ01000017">
    <property type="protein sequence ID" value="KAI3555429.1"/>
    <property type="molecule type" value="Genomic_DNA"/>
</dbReference>
<name>A0A9P9XKG6_9PEZI</name>